<dbReference type="SUPFAM" id="SSF56399">
    <property type="entry name" value="ADP-ribosylation"/>
    <property type="match status" value="1"/>
</dbReference>
<dbReference type="PANTHER" id="PTHR45641">
    <property type="entry name" value="TETRATRICOPEPTIDE REPEAT PROTEIN (AFU_ORTHOLOGUE AFUA_6G03870)"/>
    <property type="match status" value="1"/>
</dbReference>
<protein>
    <submittedName>
        <fullName evidence="4">Uncharacterized protein</fullName>
    </submittedName>
</protein>
<feature type="repeat" description="TPR" evidence="3">
    <location>
        <begin position="588"/>
        <end position="621"/>
    </location>
</feature>
<dbReference type="SMART" id="SM00028">
    <property type="entry name" value="TPR"/>
    <property type="match status" value="13"/>
</dbReference>
<dbReference type="SUPFAM" id="SSF48452">
    <property type="entry name" value="TPR-like"/>
    <property type="match status" value="4"/>
</dbReference>
<feature type="repeat" description="TPR" evidence="3">
    <location>
        <begin position="630"/>
        <end position="663"/>
    </location>
</feature>
<dbReference type="PROSITE" id="PS50005">
    <property type="entry name" value="TPR"/>
    <property type="match status" value="7"/>
</dbReference>
<keyword evidence="1" id="KW-0677">Repeat</keyword>
<evidence type="ECO:0000256" key="3">
    <source>
        <dbReference type="PROSITE-ProRule" id="PRU00339"/>
    </source>
</evidence>
<evidence type="ECO:0000313" key="5">
    <source>
        <dbReference type="Proteomes" id="UP000663823"/>
    </source>
</evidence>
<evidence type="ECO:0000256" key="1">
    <source>
        <dbReference type="ARBA" id="ARBA00022737"/>
    </source>
</evidence>
<dbReference type="PANTHER" id="PTHR45641:SF19">
    <property type="entry name" value="NEPHROCYSTIN-3"/>
    <property type="match status" value="1"/>
</dbReference>
<feature type="repeat" description="TPR" evidence="3">
    <location>
        <begin position="439"/>
        <end position="472"/>
    </location>
</feature>
<reference evidence="4" key="1">
    <citation type="submission" date="2021-02" db="EMBL/GenBank/DDBJ databases">
        <authorList>
            <person name="Nowell W R."/>
        </authorList>
    </citation>
    <scope>NUCLEOTIDE SEQUENCE</scope>
</reference>
<dbReference type="AlphaFoldDB" id="A0A819UU22"/>
<comment type="caution">
    <text evidence="4">The sequence shown here is derived from an EMBL/GenBank/DDBJ whole genome shotgun (WGS) entry which is preliminary data.</text>
</comment>
<feature type="repeat" description="TPR" evidence="3">
    <location>
        <begin position="397"/>
        <end position="430"/>
    </location>
</feature>
<dbReference type="InterPro" id="IPR019734">
    <property type="entry name" value="TPR_rpt"/>
</dbReference>
<name>A0A819UU22_9BILA</name>
<proteinExistence type="predicted"/>
<accession>A0A819UU22</accession>
<keyword evidence="2 3" id="KW-0802">TPR repeat</keyword>
<dbReference type="InterPro" id="IPR011990">
    <property type="entry name" value="TPR-like_helical_dom_sf"/>
</dbReference>
<organism evidence="4 5">
    <name type="scientific">Rotaria sordida</name>
    <dbReference type="NCBI Taxonomy" id="392033"/>
    <lineage>
        <taxon>Eukaryota</taxon>
        <taxon>Metazoa</taxon>
        <taxon>Spiralia</taxon>
        <taxon>Gnathifera</taxon>
        <taxon>Rotifera</taxon>
        <taxon>Eurotatoria</taxon>
        <taxon>Bdelloidea</taxon>
        <taxon>Philodinida</taxon>
        <taxon>Philodinidae</taxon>
        <taxon>Rotaria</taxon>
    </lineage>
</organism>
<evidence type="ECO:0000256" key="2">
    <source>
        <dbReference type="ARBA" id="ARBA00022803"/>
    </source>
</evidence>
<feature type="repeat" description="TPR" evidence="3">
    <location>
        <begin position="672"/>
        <end position="705"/>
    </location>
</feature>
<dbReference type="Gene3D" id="1.25.40.10">
    <property type="entry name" value="Tetratricopeptide repeat domain"/>
    <property type="match status" value="6"/>
</dbReference>
<sequence length="1011" mass="119804">MLQQINSIFIFDFDKNQRKEFVFEHTKFIGIYTELDSLYSSIQEQIELDDELFRMFSFFDQSEYSTQDLSKQISDLFWFQLVNNIILQYSHNQLAKNEMIDLCRQYYQDNLNNLKVVDEFEHEYHSNKFSQWFLKRSFPYKMIKKALQIKDLDQLNTLRYFMNDLIQCFSSQPYNTVQYENENLIIYRGTKLSKEQLDEFRKNQGKLLLNNGFLTATRSHSNALNFAKKLAKQINVVAAILEIECKSKDFDQNIIFTDRDKSKDLSNQDDVLFNLNVMFHLDKIEFHENIWIIKLSTSNEGEIILEKYIEDTRQQTENLSIELIFGRLVLDMGQWNQSQKCFKRLLIDSNDKNQAWIEYSLGEIHHLNGEWIVARKYYNCAYDRMMNPKQMYIKESAQVLSNIGELLYGEGKFEEAMNFHERALQIRKEYYSSDHPHIANSLRNIGDIFYKQDKYDEAFIYFQEALTILEKYYNNFHVDIAKCLSSIGHYFREQRNYDKSLESHRRSSAIYEKYYPYDHVCIVLTLNNIADILCGQDKNDEALHTHRRALTMHKQFFQFDHIDISKYLGTLALAMEEKYYPSFQAKIAQTFMYIGEVLRCQEKYEEALDHYKQALMMQKNYYPLGHVNIAFTLQNTGIILSQQGKYDEALEFYHQASIILEKHGPYNRSDIAFNLIRIGHILNNQEKFDEALNVLRRALEIRETHCSSNHLQIAHNLNDIEIRETFDPSDYEGIVVMLSKISHVLKQEKRYDDALSFLYRALNIRETHLPSTYAQIARNINSIGLIHYEQENYNEAREYYERALEITETFNASAYDDIAVLLSNISLTYKRQEDYVESLDFRNRSLEIRETHLLSNHLQIADDLHELGHILLAQIEYNKALSPYKRGLEMRETFDPSEYENIACLLTSISDVLKHQQKLDEALDFQNQPLKILETHCPTSHIYITPNLNNIGNILRQQGKYDEARDNYQKVLAICEEFYSSDYKNILVCLGNNADVFEDQEKYDQALLYRQ</sequence>
<gene>
    <name evidence="4" type="ORF">OTI717_LOCUS33453</name>
</gene>
<feature type="repeat" description="TPR" evidence="3">
    <location>
        <begin position="945"/>
        <end position="978"/>
    </location>
</feature>
<dbReference type="EMBL" id="CAJOAX010011052">
    <property type="protein sequence ID" value="CAF4086248.1"/>
    <property type="molecule type" value="Genomic_DNA"/>
</dbReference>
<feature type="repeat" description="TPR" evidence="3">
    <location>
        <begin position="777"/>
        <end position="810"/>
    </location>
</feature>
<evidence type="ECO:0000313" key="4">
    <source>
        <dbReference type="EMBL" id="CAF4086248.1"/>
    </source>
</evidence>
<dbReference type="Pfam" id="PF13424">
    <property type="entry name" value="TPR_12"/>
    <property type="match status" value="6"/>
</dbReference>
<dbReference type="Proteomes" id="UP000663823">
    <property type="component" value="Unassembled WGS sequence"/>
</dbReference>
<dbReference type="Pfam" id="PF13374">
    <property type="entry name" value="TPR_10"/>
    <property type="match status" value="1"/>
</dbReference>